<name>A0A2J8PGU3_PANTR</name>
<dbReference type="AlphaFoldDB" id="A0A2J8PGU3"/>
<dbReference type="InterPro" id="IPR036291">
    <property type="entry name" value="NAD(P)-bd_dom_sf"/>
</dbReference>
<dbReference type="Proteomes" id="UP000236370">
    <property type="component" value="Unassembled WGS sequence"/>
</dbReference>
<evidence type="ECO:0000313" key="5">
    <source>
        <dbReference type="Proteomes" id="UP000236370"/>
    </source>
</evidence>
<evidence type="ECO:0000313" key="3">
    <source>
        <dbReference type="EMBL" id="PNI83236.1"/>
    </source>
</evidence>
<dbReference type="GO" id="GO:0003979">
    <property type="term" value="F:UDP-glucose 6-dehydrogenase activity"/>
    <property type="evidence" value="ECO:0007669"/>
    <property type="project" value="UniProtKB-EC"/>
</dbReference>
<dbReference type="Pfam" id="PF03721">
    <property type="entry name" value="UDPG_MGDP_dh_N"/>
    <property type="match status" value="1"/>
</dbReference>
<comment type="catalytic activity">
    <reaction evidence="1">
        <text>UDP-alpha-D-glucose + 2 NAD(+) + H2O = UDP-alpha-D-glucuronate + 2 NADH + 3 H(+)</text>
        <dbReference type="Rhea" id="RHEA:23596"/>
        <dbReference type="ChEBI" id="CHEBI:15377"/>
        <dbReference type="ChEBI" id="CHEBI:15378"/>
        <dbReference type="ChEBI" id="CHEBI:57540"/>
        <dbReference type="ChEBI" id="CHEBI:57945"/>
        <dbReference type="ChEBI" id="CHEBI:58052"/>
        <dbReference type="ChEBI" id="CHEBI:58885"/>
        <dbReference type="EC" id="1.1.1.22"/>
    </reaction>
</comment>
<dbReference type="SUPFAM" id="SSF51735">
    <property type="entry name" value="NAD(P)-binding Rossmann-fold domains"/>
    <property type="match status" value="1"/>
</dbReference>
<dbReference type="EMBL" id="NBAG03000215">
    <property type="protein sequence ID" value="PNI83243.1"/>
    <property type="molecule type" value="Genomic_DNA"/>
</dbReference>
<protein>
    <submittedName>
        <fullName evidence="4">UGDH isoform 10</fullName>
    </submittedName>
    <submittedName>
        <fullName evidence="3">UGDH isoform 3</fullName>
    </submittedName>
</protein>
<sequence length="55" mass="6042">MFEIKKICCIGAGYVGGPTCSVIAHMCPEIRVTVVDVNESRINAWNSPTLPIYED</sequence>
<dbReference type="SMR" id="A0A2J8PGU3"/>
<dbReference type="PANTHER" id="PTHR11374">
    <property type="entry name" value="UDP-GLUCOSE DEHYDROGENASE/UDP-MANNAC DEHYDROGENASE"/>
    <property type="match status" value="1"/>
</dbReference>
<comment type="caution">
    <text evidence="4">The sequence shown here is derived from an EMBL/GenBank/DDBJ whole genome shotgun (WGS) entry which is preliminary data.</text>
</comment>
<organism evidence="4 5">
    <name type="scientific">Pan troglodytes</name>
    <name type="common">Chimpanzee</name>
    <dbReference type="NCBI Taxonomy" id="9598"/>
    <lineage>
        <taxon>Eukaryota</taxon>
        <taxon>Metazoa</taxon>
        <taxon>Chordata</taxon>
        <taxon>Craniata</taxon>
        <taxon>Vertebrata</taxon>
        <taxon>Euteleostomi</taxon>
        <taxon>Mammalia</taxon>
        <taxon>Eutheria</taxon>
        <taxon>Euarchontoglires</taxon>
        <taxon>Primates</taxon>
        <taxon>Haplorrhini</taxon>
        <taxon>Catarrhini</taxon>
        <taxon>Hominidae</taxon>
        <taxon>Pan</taxon>
    </lineage>
</organism>
<dbReference type="Gene3D" id="3.40.50.720">
    <property type="entry name" value="NAD(P)-binding Rossmann-like Domain"/>
    <property type="match status" value="1"/>
</dbReference>
<evidence type="ECO:0000259" key="2">
    <source>
        <dbReference type="Pfam" id="PF03721"/>
    </source>
</evidence>
<proteinExistence type="predicted"/>
<evidence type="ECO:0000256" key="1">
    <source>
        <dbReference type="ARBA" id="ARBA00047473"/>
    </source>
</evidence>
<evidence type="ECO:0000313" key="4">
    <source>
        <dbReference type="EMBL" id="PNI83243.1"/>
    </source>
</evidence>
<dbReference type="EMBL" id="NBAG03000215">
    <property type="protein sequence ID" value="PNI83236.1"/>
    <property type="molecule type" value="Genomic_DNA"/>
</dbReference>
<dbReference type="GO" id="GO:0051287">
    <property type="term" value="F:NAD binding"/>
    <property type="evidence" value="ECO:0007669"/>
    <property type="project" value="InterPro"/>
</dbReference>
<feature type="domain" description="UDP-glucose/GDP-mannose dehydrogenase N-terminal" evidence="2">
    <location>
        <begin position="5"/>
        <end position="54"/>
    </location>
</feature>
<gene>
    <name evidence="4" type="ORF">CK820_G0003750</name>
</gene>
<dbReference type="InterPro" id="IPR001732">
    <property type="entry name" value="UDP-Glc/GDP-Man_DH_N"/>
</dbReference>
<reference evidence="4 5" key="1">
    <citation type="submission" date="2017-12" db="EMBL/GenBank/DDBJ databases">
        <title>High-resolution comparative analysis of great ape genomes.</title>
        <authorList>
            <person name="Pollen A."/>
            <person name="Hastie A."/>
            <person name="Hormozdiari F."/>
            <person name="Dougherty M."/>
            <person name="Liu R."/>
            <person name="Chaisson M."/>
            <person name="Hoppe E."/>
            <person name="Hill C."/>
            <person name="Pang A."/>
            <person name="Hillier L."/>
            <person name="Baker C."/>
            <person name="Armstrong J."/>
            <person name="Shendure J."/>
            <person name="Paten B."/>
            <person name="Wilson R."/>
            <person name="Chao H."/>
            <person name="Schneider V."/>
            <person name="Ventura M."/>
            <person name="Kronenberg Z."/>
            <person name="Murali S."/>
            <person name="Gordon D."/>
            <person name="Cantsilieris S."/>
            <person name="Munson K."/>
            <person name="Nelson B."/>
            <person name="Raja A."/>
            <person name="Underwood J."/>
            <person name="Diekhans M."/>
            <person name="Fiddes I."/>
            <person name="Haussler D."/>
            <person name="Eichler E."/>
        </authorList>
    </citation>
    <scope>NUCLEOTIDE SEQUENCE [LARGE SCALE GENOMIC DNA]</scope>
    <source>
        <strain evidence="4">Yerkes chimp pedigree #C0471</strain>
        <tissue evidence="4">Blood</tissue>
    </source>
</reference>
<dbReference type="InterPro" id="IPR028356">
    <property type="entry name" value="UDPglc_DH_euk"/>
</dbReference>
<accession>A0A2J8PGU3</accession>
<dbReference type="PANTHER" id="PTHR11374:SF59">
    <property type="entry name" value="UDP-GLUCOSE 6-DEHYDROGENASE"/>
    <property type="match status" value="1"/>
</dbReference>